<organism evidence="2 3">
    <name type="scientific">Rattus norvegicus</name>
    <name type="common">Rat</name>
    <dbReference type="NCBI Taxonomy" id="10116"/>
    <lineage>
        <taxon>Eukaryota</taxon>
        <taxon>Metazoa</taxon>
        <taxon>Chordata</taxon>
        <taxon>Craniata</taxon>
        <taxon>Vertebrata</taxon>
        <taxon>Euteleostomi</taxon>
        <taxon>Mammalia</taxon>
        <taxon>Eutheria</taxon>
        <taxon>Euarchontoglires</taxon>
        <taxon>Glires</taxon>
        <taxon>Rodentia</taxon>
        <taxon>Myomorpha</taxon>
        <taxon>Muroidea</taxon>
        <taxon>Muridae</taxon>
        <taxon>Murinae</taxon>
        <taxon>Rattus</taxon>
    </lineage>
</organism>
<evidence type="ECO:0000313" key="2">
    <source>
        <dbReference type="EMBL" id="EDL93640.1"/>
    </source>
</evidence>
<name>A6JT08_RAT</name>
<sequence>MAMSKAEKVDGDNTAVCVVTTGPSEHILDACPHEPLTLEGSSLLSRPGEPLADSADSSVPSGRHCPWGLLVAPGIETREAAVGIGLPQKAVSSPAETPCFPTISD</sequence>
<protein>
    <submittedName>
        <fullName evidence="2">Ectonucleoside triphosphate diphosphohydrolase 8, isoform CRA_b</fullName>
    </submittedName>
</protein>
<dbReference type="Proteomes" id="UP000234681">
    <property type="component" value="Chromosome 3"/>
</dbReference>
<evidence type="ECO:0000256" key="1">
    <source>
        <dbReference type="SAM" id="MobiDB-lite"/>
    </source>
</evidence>
<feature type="region of interest" description="Disordered" evidence="1">
    <location>
        <begin position="39"/>
        <end position="61"/>
    </location>
</feature>
<keyword evidence="2" id="KW-0378">Hydrolase</keyword>
<dbReference type="RGD" id="1561793">
    <property type="gene designation" value="Entpd8"/>
</dbReference>
<evidence type="ECO:0000313" key="3">
    <source>
        <dbReference type="Proteomes" id="UP000234681"/>
    </source>
</evidence>
<gene>
    <name evidence="2 4" type="primary">Entpd8</name>
    <name evidence="2" type="ORF">rCG_45596</name>
</gene>
<evidence type="ECO:0000313" key="4">
    <source>
        <dbReference type="RGD" id="1561793"/>
    </source>
</evidence>
<accession>A6JT08</accession>
<dbReference type="EMBL" id="CH474001">
    <property type="protein sequence ID" value="EDL93640.1"/>
    <property type="molecule type" value="Genomic_DNA"/>
</dbReference>
<proteinExistence type="predicted"/>
<dbReference type="GO" id="GO:0016787">
    <property type="term" value="F:hydrolase activity"/>
    <property type="evidence" value="ECO:0007669"/>
    <property type="project" value="UniProtKB-KW"/>
</dbReference>
<reference evidence="2 3" key="1">
    <citation type="submission" date="2005-09" db="EMBL/GenBank/DDBJ databases">
        <authorList>
            <person name="Mural R.J."/>
            <person name="Li P.W."/>
            <person name="Adams M.D."/>
            <person name="Amanatides P.G."/>
            <person name="Baden-Tillson H."/>
            <person name="Barnstead M."/>
            <person name="Chin S.H."/>
            <person name="Dew I."/>
            <person name="Evans C.A."/>
            <person name="Ferriera S."/>
            <person name="Flanigan M."/>
            <person name="Fosler C."/>
            <person name="Glodek A."/>
            <person name="Gu Z."/>
            <person name="Holt R.A."/>
            <person name="Jennings D."/>
            <person name="Kraft C.L."/>
            <person name="Lu F."/>
            <person name="Nguyen T."/>
            <person name="Nusskern D.R."/>
            <person name="Pfannkoch C.M."/>
            <person name="Sitter C."/>
            <person name="Sutton G.G."/>
            <person name="Venter J.C."/>
            <person name="Wang Z."/>
            <person name="Woodage T."/>
            <person name="Zheng X.H."/>
            <person name="Zhong F."/>
        </authorList>
    </citation>
    <scope>NUCLEOTIDE SEQUENCE [LARGE SCALE GENOMIC DNA]</scope>
    <source>
        <strain>BN</strain>
        <strain evidence="3">Sprague-Dawley</strain>
    </source>
</reference>
<dbReference type="AlphaFoldDB" id="A6JT08"/>